<proteinExistence type="predicted"/>
<evidence type="ECO:0000313" key="3">
    <source>
        <dbReference type="Proteomes" id="UP000193719"/>
    </source>
</evidence>
<gene>
    <name evidence="2" type="ORF">BCR36DRAFT_579822</name>
</gene>
<comment type="caution">
    <text evidence="2">The sequence shown here is derived from an EMBL/GenBank/DDBJ whole genome shotgun (WGS) entry which is preliminary data.</text>
</comment>
<organism evidence="2 3">
    <name type="scientific">Piromyces finnis</name>
    <dbReference type="NCBI Taxonomy" id="1754191"/>
    <lineage>
        <taxon>Eukaryota</taxon>
        <taxon>Fungi</taxon>
        <taxon>Fungi incertae sedis</taxon>
        <taxon>Chytridiomycota</taxon>
        <taxon>Chytridiomycota incertae sedis</taxon>
        <taxon>Neocallimastigomycetes</taxon>
        <taxon>Neocallimastigales</taxon>
        <taxon>Neocallimastigaceae</taxon>
        <taxon>Piromyces</taxon>
    </lineage>
</organism>
<keyword evidence="3" id="KW-1185">Reference proteome</keyword>
<dbReference type="EMBL" id="MCFH01000003">
    <property type="protein sequence ID" value="ORX59201.1"/>
    <property type="molecule type" value="Genomic_DNA"/>
</dbReference>
<protein>
    <submittedName>
        <fullName evidence="2">Uncharacterized protein</fullName>
    </submittedName>
</protein>
<dbReference type="Proteomes" id="UP000193719">
    <property type="component" value="Unassembled WGS sequence"/>
</dbReference>
<dbReference type="AlphaFoldDB" id="A0A1Y1VL70"/>
<keyword evidence="1" id="KW-1133">Transmembrane helix</keyword>
<feature type="transmembrane region" description="Helical" evidence="1">
    <location>
        <begin position="23"/>
        <end position="47"/>
    </location>
</feature>
<evidence type="ECO:0000256" key="1">
    <source>
        <dbReference type="SAM" id="Phobius"/>
    </source>
</evidence>
<sequence>MDILYQNILSKIKLQNLEYLIRILFYQIYVKVMKLKIGILIFINLIFMETINMKCI</sequence>
<keyword evidence="1" id="KW-0472">Membrane</keyword>
<keyword evidence="1" id="KW-0812">Transmembrane</keyword>
<reference evidence="2 3" key="1">
    <citation type="submission" date="2016-08" db="EMBL/GenBank/DDBJ databases">
        <title>Genomes of anaerobic fungi encode conserved fungal cellulosomes for biomass hydrolysis.</title>
        <authorList>
            <consortium name="DOE Joint Genome Institute"/>
            <person name="Haitjema C.H."/>
            <person name="Gilmore S.P."/>
            <person name="Henske J.K."/>
            <person name="Solomon K.V."/>
            <person name="De Groot R."/>
            <person name="Kuo A."/>
            <person name="Mondo S.J."/>
            <person name="Salamov A.A."/>
            <person name="Labutti K."/>
            <person name="Zhao Z."/>
            <person name="Chiniquy J."/>
            <person name="Barry K."/>
            <person name="Brewer H.M."/>
            <person name="Purvine S.O."/>
            <person name="Wright A.T."/>
            <person name="Boxma B."/>
            <person name="Van Alen T."/>
            <person name="Hackstein J.H."/>
            <person name="Baker S.E."/>
            <person name="Grigoriev I.V."/>
            <person name="O'Malley M.A."/>
        </authorList>
    </citation>
    <scope>NUCLEOTIDE SEQUENCE [LARGE SCALE GENOMIC DNA]</scope>
    <source>
        <strain evidence="3">finn</strain>
    </source>
</reference>
<evidence type="ECO:0000313" key="2">
    <source>
        <dbReference type="EMBL" id="ORX59201.1"/>
    </source>
</evidence>
<name>A0A1Y1VL70_9FUNG</name>
<reference evidence="2 3" key="2">
    <citation type="submission" date="2016-08" db="EMBL/GenBank/DDBJ databases">
        <title>Pervasive Adenine N6-methylation of Active Genes in Fungi.</title>
        <authorList>
            <consortium name="DOE Joint Genome Institute"/>
            <person name="Mondo S.J."/>
            <person name="Dannebaum R.O."/>
            <person name="Kuo R.C."/>
            <person name="Labutti K."/>
            <person name="Haridas S."/>
            <person name="Kuo A."/>
            <person name="Salamov A."/>
            <person name="Ahrendt S.R."/>
            <person name="Lipzen A."/>
            <person name="Sullivan W."/>
            <person name="Andreopoulos W.B."/>
            <person name="Clum A."/>
            <person name="Lindquist E."/>
            <person name="Daum C."/>
            <person name="Ramamoorthy G.K."/>
            <person name="Gryganskyi A."/>
            <person name="Culley D."/>
            <person name="Magnuson J.K."/>
            <person name="James T.Y."/>
            <person name="O'Malley M.A."/>
            <person name="Stajich J.E."/>
            <person name="Spatafora J.W."/>
            <person name="Visel A."/>
            <person name="Grigoriev I.V."/>
        </authorList>
    </citation>
    <scope>NUCLEOTIDE SEQUENCE [LARGE SCALE GENOMIC DNA]</scope>
    <source>
        <strain evidence="3">finn</strain>
    </source>
</reference>
<accession>A0A1Y1VL70</accession>